<name>A0A0E0CJ65_9ORYZ</name>
<accession>A0A0E0CJ65</accession>
<reference evidence="1" key="1">
    <citation type="submission" date="2015-04" db="UniProtKB">
        <authorList>
            <consortium name="EnsemblPlants"/>
        </authorList>
    </citation>
    <scope>IDENTIFICATION</scope>
</reference>
<reference evidence="1" key="2">
    <citation type="submission" date="2018-05" db="EMBL/GenBank/DDBJ databases">
        <title>OmerRS3 (Oryza meridionalis Reference Sequence Version 3).</title>
        <authorList>
            <person name="Zhang J."/>
            <person name="Kudrna D."/>
            <person name="Lee S."/>
            <person name="Talag J."/>
            <person name="Welchert J."/>
            <person name="Wing R.A."/>
        </authorList>
    </citation>
    <scope>NUCLEOTIDE SEQUENCE [LARGE SCALE GENOMIC DNA]</scope>
    <source>
        <strain evidence="1">cv. OR44</strain>
    </source>
</reference>
<proteinExistence type="predicted"/>
<protein>
    <submittedName>
        <fullName evidence="1">Uncharacterized protein</fullName>
    </submittedName>
</protein>
<sequence>MDSEPELKAPPPPPLLALLQPQADSVARPWNLRQLTQRRTAASMSWAAAVPVLSSSRHRKHAPFLVTLTPEEIEEDIYAPTSPSLPVSIYIQVSHTENYNPKYGLPLFGVFIMKNLI</sequence>
<dbReference type="Gramene" id="OMERI02G13160.1">
    <property type="protein sequence ID" value="OMERI02G13160.1"/>
    <property type="gene ID" value="OMERI02G13160"/>
</dbReference>
<keyword evidence="2" id="KW-1185">Reference proteome</keyword>
<dbReference type="HOGENOM" id="CLU_2088665_0_0_1"/>
<dbReference type="EnsemblPlants" id="OMERI02G13160.1">
    <property type="protein sequence ID" value="OMERI02G13160.1"/>
    <property type="gene ID" value="OMERI02G13160"/>
</dbReference>
<organism evidence="1">
    <name type="scientific">Oryza meridionalis</name>
    <dbReference type="NCBI Taxonomy" id="40149"/>
    <lineage>
        <taxon>Eukaryota</taxon>
        <taxon>Viridiplantae</taxon>
        <taxon>Streptophyta</taxon>
        <taxon>Embryophyta</taxon>
        <taxon>Tracheophyta</taxon>
        <taxon>Spermatophyta</taxon>
        <taxon>Magnoliopsida</taxon>
        <taxon>Liliopsida</taxon>
        <taxon>Poales</taxon>
        <taxon>Poaceae</taxon>
        <taxon>BOP clade</taxon>
        <taxon>Oryzoideae</taxon>
        <taxon>Oryzeae</taxon>
        <taxon>Oryzinae</taxon>
        <taxon>Oryza</taxon>
    </lineage>
</organism>
<evidence type="ECO:0000313" key="2">
    <source>
        <dbReference type="Proteomes" id="UP000008021"/>
    </source>
</evidence>
<dbReference type="AlphaFoldDB" id="A0A0E0CJ65"/>
<evidence type="ECO:0000313" key="1">
    <source>
        <dbReference type="EnsemblPlants" id="OMERI02G13160.1"/>
    </source>
</evidence>
<dbReference type="Proteomes" id="UP000008021">
    <property type="component" value="Chromosome 2"/>
</dbReference>